<evidence type="ECO:0000259" key="11">
    <source>
        <dbReference type="SMART" id="SM01185"/>
    </source>
</evidence>
<keyword evidence="13" id="KW-1185">Reference proteome</keyword>
<dbReference type="Pfam" id="PF09285">
    <property type="entry name" value="Elong-fact-P_C"/>
    <property type="match status" value="1"/>
</dbReference>
<name>A0ABX2TDP2_9PROT</name>
<dbReference type="Proteomes" id="UP000584642">
    <property type="component" value="Unassembled WGS sequence"/>
</dbReference>
<evidence type="ECO:0000256" key="9">
    <source>
        <dbReference type="RuleBase" id="RU004389"/>
    </source>
</evidence>
<evidence type="ECO:0000256" key="4">
    <source>
        <dbReference type="ARBA" id="ARBA00022490"/>
    </source>
</evidence>
<keyword evidence="4 7" id="KW-0963">Cytoplasm</keyword>
<dbReference type="PANTHER" id="PTHR30053">
    <property type="entry name" value="ELONGATION FACTOR P"/>
    <property type="match status" value="1"/>
</dbReference>
<proteinExistence type="inferred from homology"/>
<dbReference type="Pfam" id="PF08207">
    <property type="entry name" value="EFP_N"/>
    <property type="match status" value="1"/>
</dbReference>
<dbReference type="SUPFAM" id="SSF50249">
    <property type="entry name" value="Nucleic acid-binding proteins"/>
    <property type="match status" value="2"/>
</dbReference>
<evidence type="ECO:0000256" key="1">
    <source>
        <dbReference type="ARBA" id="ARBA00004496"/>
    </source>
</evidence>
<dbReference type="EMBL" id="JABFDB010000011">
    <property type="protein sequence ID" value="NYZ21278.1"/>
    <property type="molecule type" value="Genomic_DNA"/>
</dbReference>
<comment type="caution">
    <text evidence="12">The sequence shown here is derived from an EMBL/GenBank/DDBJ whole genome shotgun (WGS) entry which is preliminary data.</text>
</comment>
<dbReference type="Pfam" id="PF01132">
    <property type="entry name" value="EFP"/>
    <property type="match status" value="1"/>
</dbReference>
<dbReference type="InterPro" id="IPR012340">
    <property type="entry name" value="NA-bd_OB-fold"/>
</dbReference>
<dbReference type="GO" id="GO:0003746">
    <property type="term" value="F:translation elongation factor activity"/>
    <property type="evidence" value="ECO:0007669"/>
    <property type="project" value="UniProtKB-KW"/>
</dbReference>
<dbReference type="SMART" id="SM00841">
    <property type="entry name" value="Elong-fact-P_C"/>
    <property type="match status" value="1"/>
</dbReference>
<evidence type="ECO:0000256" key="3">
    <source>
        <dbReference type="ARBA" id="ARBA00009479"/>
    </source>
</evidence>
<accession>A0ABX2TDP2</accession>
<evidence type="ECO:0000313" key="12">
    <source>
        <dbReference type="EMBL" id="NYZ21278.1"/>
    </source>
</evidence>
<evidence type="ECO:0000256" key="7">
    <source>
        <dbReference type="HAMAP-Rule" id="MF_00141"/>
    </source>
</evidence>
<dbReference type="SMART" id="SM01185">
    <property type="entry name" value="EFP"/>
    <property type="match status" value="1"/>
</dbReference>
<gene>
    <name evidence="7 12" type="primary">efp</name>
    <name evidence="12" type="ORF">HND93_16300</name>
</gene>
<dbReference type="CDD" id="cd04470">
    <property type="entry name" value="S1_EF-P_repeat_1"/>
    <property type="match status" value="1"/>
</dbReference>
<evidence type="ECO:0000256" key="2">
    <source>
        <dbReference type="ARBA" id="ARBA00004815"/>
    </source>
</evidence>
<dbReference type="InterPro" id="IPR001059">
    <property type="entry name" value="Transl_elong_P/YeiP_cen"/>
</dbReference>
<sequence length="188" mass="20797">MKVNANQMRPGHVLEHNGKLWVIQKTAIVQPGKGGAFIQLEMKDVRTGNKNIERFRTQETVERARLDEHDMTFLFGEGDNFTFMDKESYEQISIPRDIIGDQAVFLQDGMEVTVQSFEGAPLSVELPPKVTLEIVEADPVVKGQTASSSYKPAKLENGVSILVPPHIGAGTKVIVDTATGEYVERAKD</sequence>
<evidence type="ECO:0000313" key="13">
    <source>
        <dbReference type="Proteomes" id="UP000584642"/>
    </source>
</evidence>
<dbReference type="HAMAP" id="MF_00141">
    <property type="entry name" value="EF_P"/>
    <property type="match status" value="1"/>
</dbReference>
<dbReference type="PANTHER" id="PTHR30053:SF14">
    <property type="entry name" value="TRANSLATION ELONGATION FACTOR KOW-LIKE DOMAIN-CONTAINING PROTEIN"/>
    <property type="match status" value="1"/>
</dbReference>
<evidence type="ECO:0000256" key="5">
    <source>
        <dbReference type="ARBA" id="ARBA00022768"/>
    </source>
</evidence>
<dbReference type="PIRSF" id="PIRSF005901">
    <property type="entry name" value="EF-P"/>
    <property type="match status" value="1"/>
</dbReference>
<dbReference type="InterPro" id="IPR014722">
    <property type="entry name" value="Rib_uL2_dom2"/>
</dbReference>
<evidence type="ECO:0000256" key="6">
    <source>
        <dbReference type="ARBA" id="ARBA00022917"/>
    </source>
</evidence>
<dbReference type="RefSeq" id="WP_180283048.1">
    <property type="nucleotide sequence ID" value="NZ_JABFDB010000011.1"/>
</dbReference>
<keyword evidence="5 7" id="KW-0251">Elongation factor</keyword>
<evidence type="ECO:0000256" key="8">
    <source>
        <dbReference type="NCBIfam" id="TIGR00038"/>
    </source>
</evidence>
<dbReference type="InterPro" id="IPR015365">
    <property type="entry name" value="Elong-fact-P_C"/>
</dbReference>
<dbReference type="NCBIfam" id="TIGR00038">
    <property type="entry name" value="efp"/>
    <property type="match status" value="1"/>
</dbReference>
<comment type="similarity">
    <text evidence="3 7 9">Belongs to the elongation factor P family.</text>
</comment>
<protein>
    <recommendedName>
        <fullName evidence="7 8">Elongation factor P</fullName>
        <shortName evidence="7">EF-P</shortName>
    </recommendedName>
</protein>
<dbReference type="NCBIfam" id="NF001810">
    <property type="entry name" value="PRK00529.1"/>
    <property type="match status" value="1"/>
</dbReference>
<comment type="pathway">
    <text evidence="2 7">Protein biosynthesis; polypeptide chain elongation.</text>
</comment>
<organism evidence="12 13">
    <name type="scientific">Azospirillum oleiclasticum</name>
    <dbReference type="NCBI Taxonomy" id="2735135"/>
    <lineage>
        <taxon>Bacteria</taxon>
        <taxon>Pseudomonadati</taxon>
        <taxon>Pseudomonadota</taxon>
        <taxon>Alphaproteobacteria</taxon>
        <taxon>Rhodospirillales</taxon>
        <taxon>Azospirillaceae</taxon>
        <taxon>Azospirillum</taxon>
    </lineage>
</organism>
<feature type="domain" description="Translation elongation factor P/YeiP central" evidence="11">
    <location>
        <begin position="68"/>
        <end position="122"/>
    </location>
</feature>
<dbReference type="InterPro" id="IPR011768">
    <property type="entry name" value="Transl_elongation_fac_P"/>
</dbReference>
<dbReference type="Gene3D" id="2.30.30.30">
    <property type="match status" value="1"/>
</dbReference>
<dbReference type="PROSITE" id="PS01275">
    <property type="entry name" value="EFP"/>
    <property type="match status" value="1"/>
</dbReference>
<dbReference type="SUPFAM" id="SSF50104">
    <property type="entry name" value="Translation proteins SH3-like domain"/>
    <property type="match status" value="1"/>
</dbReference>
<dbReference type="Gene3D" id="2.40.50.140">
    <property type="entry name" value="Nucleic acid-binding proteins"/>
    <property type="match status" value="2"/>
</dbReference>
<evidence type="ECO:0000259" key="10">
    <source>
        <dbReference type="SMART" id="SM00841"/>
    </source>
</evidence>
<comment type="subcellular location">
    <subcellularLocation>
        <location evidence="1 7">Cytoplasm</location>
    </subcellularLocation>
</comment>
<dbReference type="InterPro" id="IPR020599">
    <property type="entry name" value="Transl_elong_fac_P/YeiP"/>
</dbReference>
<dbReference type="CDD" id="cd05794">
    <property type="entry name" value="S1_EF-P_repeat_2"/>
    <property type="match status" value="1"/>
</dbReference>
<reference evidence="12 13" key="1">
    <citation type="submission" date="2020-05" db="EMBL/GenBank/DDBJ databases">
        <title>Azospirillum oleiclasticum sp. nov, a nitrogen-fixing and heavy crude oil-emulsifying bacterium isolated from the crude oil of Yumen Oilfield.</title>
        <authorList>
            <person name="Wu D."/>
            <person name="Cai M."/>
            <person name="Zhang X."/>
        </authorList>
    </citation>
    <scope>NUCLEOTIDE SEQUENCE [LARGE SCALE GENOMIC DNA]</scope>
    <source>
        <strain evidence="12 13">ROY-1-1-2</strain>
    </source>
</reference>
<dbReference type="InterPro" id="IPR008991">
    <property type="entry name" value="Translation_prot_SH3-like_sf"/>
</dbReference>
<keyword evidence="6 7" id="KW-0648">Protein biosynthesis</keyword>
<dbReference type="InterPro" id="IPR013852">
    <property type="entry name" value="Transl_elong_P/YeiP_CS"/>
</dbReference>
<dbReference type="InterPro" id="IPR013185">
    <property type="entry name" value="Transl_elong_KOW-like"/>
</dbReference>
<comment type="function">
    <text evidence="7">Involved in peptide bond synthesis. Stimulates efficient translation and peptide-bond synthesis on native or reconstituted 70S ribosomes in vitro. Probably functions indirectly by altering the affinity of the ribosome for aminoacyl-tRNA, thus increasing their reactivity as acceptors for peptidyl transferase.</text>
</comment>
<feature type="domain" description="Elongation factor P C-terminal" evidence="10">
    <location>
        <begin position="130"/>
        <end position="185"/>
    </location>
</feature>